<keyword evidence="4" id="KW-1133">Transmembrane helix</keyword>
<reference evidence="6" key="3">
    <citation type="submission" date="2025-09" db="UniProtKB">
        <authorList>
            <consortium name="Ensembl"/>
        </authorList>
    </citation>
    <scope>IDENTIFICATION</scope>
</reference>
<dbReference type="CTD" id="203328"/>
<dbReference type="GeneID" id="100023676"/>
<dbReference type="GO" id="GO:0005886">
    <property type="term" value="C:plasma membrane"/>
    <property type="evidence" value="ECO:0000318"/>
    <property type="project" value="GO_Central"/>
</dbReference>
<keyword evidence="4" id="KW-0472">Membrane</keyword>
<reference evidence="6" key="2">
    <citation type="submission" date="2025-08" db="UniProtKB">
        <authorList>
            <consortium name="Ensembl"/>
        </authorList>
    </citation>
    <scope>IDENTIFICATION</scope>
</reference>
<evidence type="ECO:0000313" key="7">
    <source>
        <dbReference type="Proteomes" id="UP000002280"/>
    </source>
</evidence>
<feature type="transmembrane region" description="Helical" evidence="4">
    <location>
        <begin position="106"/>
        <end position="131"/>
    </location>
</feature>
<keyword evidence="4" id="KW-0812">Transmembrane</keyword>
<feature type="disulfide bond" evidence="2">
    <location>
        <begin position="34"/>
        <end position="77"/>
    </location>
</feature>
<evidence type="ECO:0000313" key="6">
    <source>
        <dbReference type="Ensembl" id="ENSMODP00000048218.1"/>
    </source>
</evidence>
<evidence type="ECO:0000259" key="5">
    <source>
        <dbReference type="PROSITE" id="PS50923"/>
    </source>
</evidence>
<dbReference type="Gene3D" id="2.10.70.10">
    <property type="entry name" value="Complement Module, domain 1"/>
    <property type="match status" value="1"/>
</dbReference>
<dbReference type="InterPro" id="IPR035976">
    <property type="entry name" value="Sushi/SCR/CCP_sf"/>
</dbReference>
<evidence type="ECO:0000256" key="2">
    <source>
        <dbReference type="PROSITE-ProRule" id="PRU00302"/>
    </source>
</evidence>
<keyword evidence="1 2" id="KW-1015">Disulfide bond</keyword>
<dbReference type="CDD" id="cd00033">
    <property type="entry name" value="CCP"/>
    <property type="match status" value="1"/>
</dbReference>
<dbReference type="KEGG" id="mdo:100023676"/>
<dbReference type="PROSITE" id="PS50923">
    <property type="entry name" value="SUSHI"/>
    <property type="match status" value="1"/>
</dbReference>
<evidence type="ECO:0000256" key="4">
    <source>
        <dbReference type="SAM" id="Phobius"/>
    </source>
</evidence>
<evidence type="ECO:0000256" key="1">
    <source>
        <dbReference type="ARBA" id="ARBA00023157"/>
    </source>
</evidence>
<dbReference type="SUPFAM" id="SSF57535">
    <property type="entry name" value="Complement control module/SCR domain"/>
    <property type="match status" value="1"/>
</dbReference>
<dbReference type="Bgee" id="ENSMODG00000049848">
    <property type="expression patterns" value="Expressed in adult mammalian kidney and 17 other cell types or tissues"/>
</dbReference>
<dbReference type="SMART" id="SM00032">
    <property type="entry name" value="CCP"/>
    <property type="match status" value="1"/>
</dbReference>
<name>A0A5F8GKN6_MONDO</name>
<dbReference type="Ensembl" id="ENSMODT00000070658.1">
    <property type="protein sequence ID" value="ENSMODP00000048218.1"/>
    <property type="gene ID" value="ENSMODG00000049848.1"/>
</dbReference>
<sequence>MSTATAASGLDVSRTAVLADGSGDPVPKNRTGQCSRASPPQGGTFQVIAGNGTALGTILMFHCPIGHQMLGQGIVTCIWRENGTEWTNGTPTCKALPVYETFGFKVAVIASIISCAIILLMSVAFLTCCLLKCVKKNERRQTERDMQFWYQLRSEELEDMQAAHFGYKGRNNSNNNRARNMSVSVGENAEAAYDNPGFSRNQEDHVGWRGNNMNTYQQNENDLWSMEQQGQMPHGRHFLPRVSVGLPTVSTVHLFEISGEDMRIPKKPTTYIPG</sequence>
<evidence type="ECO:0000256" key="3">
    <source>
        <dbReference type="SAM" id="MobiDB-lite"/>
    </source>
</evidence>
<dbReference type="AlphaFoldDB" id="A0A5F8GKN6"/>
<dbReference type="OMA" id="CIWKGNG"/>
<feature type="region of interest" description="Disordered" evidence="3">
    <location>
        <begin position="17"/>
        <end position="41"/>
    </location>
</feature>
<dbReference type="OrthoDB" id="9939976at2759"/>
<keyword evidence="7" id="KW-1185">Reference proteome</keyword>
<dbReference type="FunCoup" id="A0A5F8GKN6">
    <property type="interactions" value="403"/>
</dbReference>
<proteinExistence type="predicted"/>
<protein>
    <submittedName>
        <fullName evidence="6">Sushi domain containing 3</fullName>
    </submittedName>
</protein>
<dbReference type="InterPro" id="IPR000436">
    <property type="entry name" value="Sushi_SCR_CCP_dom"/>
</dbReference>
<accession>A0A5F8GKN6</accession>
<dbReference type="GeneTree" id="ENSGT00390000006976"/>
<dbReference type="RefSeq" id="XP_007499736.1">
    <property type="nucleotide sequence ID" value="XM_007499674.3"/>
</dbReference>
<dbReference type="Proteomes" id="UP000002280">
    <property type="component" value="Chromosome 6"/>
</dbReference>
<comment type="caution">
    <text evidence="2">Lacks conserved residue(s) required for the propagation of feature annotation.</text>
</comment>
<dbReference type="InterPro" id="IPR053067">
    <property type="entry name" value="SUSD3"/>
</dbReference>
<feature type="compositionally biased region" description="Polar residues" evidence="3">
    <location>
        <begin position="30"/>
        <end position="41"/>
    </location>
</feature>
<dbReference type="PANTHER" id="PTHR46879">
    <property type="entry name" value="SUSHI DOMAIN-CONTAINING PROTEIN 3"/>
    <property type="match status" value="1"/>
</dbReference>
<organism evidence="6 7">
    <name type="scientific">Monodelphis domestica</name>
    <name type="common">Gray short-tailed opossum</name>
    <dbReference type="NCBI Taxonomy" id="13616"/>
    <lineage>
        <taxon>Eukaryota</taxon>
        <taxon>Metazoa</taxon>
        <taxon>Chordata</taxon>
        <taxon>Craniata</taxon>
        <taxon>Vertebrata</taxon>
        <taxon>Euteleostomi</taxon>
        <taxon>Mammalia</taxon>
        <taxon>Metatheria</taxon>
        <taxon>Didelphimorphia</taxon>
        <taxon>Didelphidae</taxon>
        <taxon>Monodelphis</taxon>
    </lineage>
</organism>
<feature type="domain" description="Sushi" evidence="5">
    <location>
        <begin position="32"/>
        <end position="95"/>
    </location>
</feature>
<reference evidence="6 7" key="1">
    <citation type="journal article" date="2007" name="Nature">
        <title>Genome of the marsupial Monodelphis domestica reveals innovation in non-coding sequences.</title>
        <authorList>
            <person name="Mikkelsen T.S."/>
            <person name="Wakefield M.J."/>
            <person name="Aken B."/>
            <person name="Amemiya C.T."/>
            <person name="Chang J.L."/>
            <person name="Duke S."/>
            <person name="Garber M."/>
            <person name="Gentles A.J."/>
            <person name="Goodstadt L."/>
            <person name="Heger A."/>
            <person name="Jurka J."/>
            <person name="Kamal M."/>
            <person name="Mauceli E."/>
            <person name="Searle S.M."/>
            <person name="Sharpe T."/>
            <person name="Baker M.L."/>
            <person name="Batzer M.A."/>
            <person name="Benos P.V."/>
            <person name="Belov K."/>
            <person name="Clamp M."/>
            <person name="Cook A."/>
            <person name="Cuff J."/>
            <person name="Das R."/>
            <person name="Davidow L."/>
            <person name="Deakin J.E."/>
            <person name="Fazzari M.J."/>
            <person name="Glass J.L."/>
            <person name="Grabherr M."/>
            <person name="Greally J.M."/>
            <person name="Gu W."/>
            <person name="Hore T.A."/>
            <person name="Huttley G.A."/>
            <person name="Kleber M."/>
            <person name="Jirtle R.L."/>
            <person name="Koina E."/>
            <person name="Lee J.T."/>
            <person name="Mahony S."/>
            <person name="Marra M.A."/>
            <person name="Miller R.D."/>
            <person name="Nicholls R.D."/>
            <person name="Oda M."/>
            <person name="Papenfuss A.T."/>
            <person name="Parra Z.E."/>
            <person name="Pollock D.D."/>
            <person name="Ray D.A."/>
            <person name="Schein J.E."/>
            <person name="Speed T.P."/>
            <person name="Thompson K."/>
            <person name="VandeBerg J.L."/>
            <person name="Wade C.M."/>
            <person name="Walker J.A."/>
            <person name="Waters P.D."/>
            <person name="Webber C."/>
            <person name="Weidman J.R."/>
            <person name="Xie X."/>
            <person name="Zody M.C."/>
            <person name="Baldwin J."/>
            <person name="Abdouelleil A."/>
            <person name="Abdulkadir J."/>
            <person name="Abebe A."/>
            <person name="Abera B."/>
            <person name="Abreu J."/>
            <person name="Acer S.C."/>
            <person name="Aftuck L."/>
            <person name="Alexander A."/>
            <person name="An P."/>
            <person name="Anderson E."/>
            <person name="Anderson S."/>
            <person name="Arachi H."/>
            <person name="Azer M."/>
            <person name="Bachantsang P."/>
            <person name="Barry A."/>
            <person name="Bayul T."/>
            <person name="Berlin A."/>
            <person name="Bessette D."/>
            <person name="Bloom T."/>
            <person name="Bloom T."/>
            <person name="Boguslavskiy L."/>
            <person name="Bonnet C."/>
            <person name="Boukhgalter B."/>
            <person name="Bourzgui I."/>
            <person name="Brown A."/>
            <person name="Cahill P."/>
            <person name="Channer S."/>
            <person name="Cheshatsang Y."/>
            <person name="Chuda L."/>
            <person name="Citroen M."/>
            <person name="Collymore A."/>
            <person name="Cooke P."/>
            <person name="Costello M."/>
            <person name="D'Aco K."/>
            <person name="Daza R."/>
            <person name="De Haan G."/>
            <person name="DeGray S."/>
            <person name="DeMaso C."/>
            <person name="Dhargay N."/>
            <person name="Dooley K."/>
            <person name="Dooley E."/>
            <person name="Doricent M."/>
            <person name="Dorje P."/>
            <person name="Dorjee K."/>
            <person name="Dupes A."/>
            <person name="Elong R."/>
            <person name="Falk J."/>
            <person name="Farina A."/>
            <person name="Faro S."/>
            <person name="Ferguson D."/>
            <person name="Fisher S."/>
            <person name="Foley C.D."/>
            <person name="Franke A."/>
            <person name="Friedrich D."/>
            <person name="Gadbois L."/>
            <person name="Gearin G."/>
            <person name="Gearin C.R."/>
            <person name="Giannoukos G."/>
            <person name="Goode T."/>
            <person name="Graham J."/>
            <person name="Grandbois E."/>
            <person name="Grewal S."/>
            <person name="Gyaltsen K."/>
            <person name="Hafez N."/>
            <person name="Hagos B."/>
            <person name="Hall J."/>
            <person name="Henson C."/>
            <person name="Hollinger A."/>
            <person name="Honan T."/>
            <person name="Huard M.D."/>
            <person name="Hughes L."/>
            <person name="Hurhula B."/>
            <person name="Husby M.E."/>
            <person name="Kamat A."/>
            <person name="Kanga B."/>
            <person name="Kashin S."/>
            <person name="Khazanovich D."/>
            <person name="Kisner P."/>
            <person name="Lance K."/>
            <person name="Lara M."/>
            <person name="Lee W."/>
            <person name="Lennon N."/>
            <person name="Letendre F."/>
            <person name="LeVine R."/>
            <person name="Lipovsky A."/>
            <person name="Liu X."/>
            <person name="Liu J."/>
            <person name="Liu S."/>
            <person name="Lokyitsang T."/>
            <person name="Lokyitsang Y."/>
            <person name="Lubonja R."/>
            <person name="Lui A."/>
            <person name="MacDonald P."/>
            <person name="Magnisalis V."/>
            <person name="Maru K."/>
            <person name="Matthews C."/>
            <person name="McCusker W."/>
            <person name="McDonough S."/>
            <person name="Mehta T."/>
            <person name="Meldrim J."/>
            <person name="Meneus L."/>
            <person name="Mihai O."/>
            <person name="Mihalev A."/>
            <person name="Mihova T."/>
            <person name="Mittelman R."/>
            <person name="Mlenga V."/>
            <person name="Montmayeur A."/>
            <person name="Mulrain L."/>
            <person name="Navidi A."/>
            <person name="Naylor J."/>
            <person name="Negash T."/>
            <person name="Nguyen T."/>
            <person name="Nguyen N."/>
            <person name="Nicol R."/>
            <person name="Norbu C."/>
            <person name="Norbu N."/>
            <person name="Novod N."/>
            <person name="O'Neill B."/>
            <person name="Osman S."/>
            <person name="Markiewicz E."/>
            <person name="Oyono O.L."/>
            <person name="Patti C."/>
            <person name="Phunkhang P."/>
            <person name="Pierre F."/>
            <person name="Priest M."/>
            <person name="Raghuraman S."/>
            <person name="Rege F."/>
            <person name="Reyes R."/>
            <person name="Rise C."/>
            <person name="Rogov P."/>
            <person name="Ross K."/>
            <person name="Ryan E."/>
            <person name="Settipalli S."/>
            <person name="Shea T."/>
            <person name="Sherpa N."/>
            <person name="Shi L."/>
            <person name="Shih D."/>
            <person name="Sparrow T."/>
            <person name="Spaulding J."/>
            <person name="Stalker J."/>
            <person name="Stange-Thomann N."/>
            <person name="Stavropoulos S."/>
            <person name="Stone C."/>
            <person name="Strader C."/>
            <person name="Tesfaye S."/>
            <person name="Thomson T."/>
            <person name="Thoulutsang Y."/>
            <person name="Thoulutsang D."/>
            <person name="Topham K."/>
            <person name="Topping I."/>
            <person name="Tsamla T."/>
            <person name="Vassiliev H."/>
            <person name="Vo A."/>
            <person name="Wangchuk T."/>
            <person name="Wangdi T."/>
            <person name="Weiand M."/>
            <person name="Wilkinson J."/>
            <person name="Wilson A."/>
            <person name="Yadav S."/>
            <person name="Young G."/>
            <person name="Yu Q."/>
            <person name="Zembek L."/>
            <person name="Zhong D."/>
            <person name="Zimmer A."/>
            <person name="Zwirko Z."/>
            <person name="Jaffe D.B."/>
            <person name="Alvarez P."/>
            <person name="Brockman W."/>
            <person name="Butler J."/>
            <person name="Chin C."/>
            <person name="Gnerre S."/>
            <person name="MacCallum I."/>
            <person name="Graves J.A."/>
            <person name="Ponting C.P."/>
            <person name="Breen M."/>
            <person name="Samollow P.B."/>
            <person name="Lander E.S."/>
            <person name="Lindblad-Toh K."/>
        </authorList>
    </citation>
    <scope>NUCLEOTIDE SEQUENCE [LARGE SCALE GENOMIC DNA]</scope>
</reference>
<gene>
    <name evidence="6" type="primary">SUSD3</name>
</gene>
<dbReference type="STRING" id="13616.ENSMODP00000048218"/>
<dbReference type="InParanoid" id="A0A5F8GKN6"/>
<dbReference type="PANTHER" id="PTHR46879:SF1">
    <property type="entry name" value="SUSHI DOMAIN-CONTAINING PROTEIN 3"/>
    <property type="match status" value="1"/>
</dbReference>
<keyword evidence="2" id="KW-0768">Sushi</keyword>